<dbReference type="WBParaSite" id="TCONS_00007084.p1">
    <property type="protein sequence ID" value="TCONS_00007084.p1"/>
    <property type="gene ID" value="XLOC_005157"/>
</dbReference>
<evidence type="ECO:0000256" key="1">
    <source>
        <dbReference type="ARBA" id="ARBA00004123"/>
    </source>
</evidence>
<organism evidence="7 8">
    <name type="scientific">Strongyloides stercoralis</name>
    <name type="common">Threadworm</name>
    <dbReference type="NCBI Taxonomy" id="6248"/>
    <lineage>
        <taxon>Eukaryota</taxon>
        <taxon>Metazoa</taxon>
        <taxon>Ecdysozoa</taxon>
        <taxon>Nematoda</taxon>
        <taxon>Chromadorea</taxon>
        <taxon>Rhabditida</taxon>
        <taxon>Tylenchina</taxon>
        <taxon>Panagrolaimomorpha</taxon>
        <taxon>Strongyloidoidea</taxon>
        <taxon>Strongyloididae</taxon>
        <taxon>Strongyloides</taxon>
    </lineage>
</organism>
<dbReference type="GO" id="GO:0032991">
    <property type="term" value="C:protein-containing complex"/>
    <property type="evidence" value="ECO:0007669"/>
    <property type="project" value="UniProtKB-ARBA"/>
</dbReference>
<keyword evidence="2 4" id="KW-0175">Coiled coil</keyword>
<dbReference type="SUPFAM" id="SSF52540">
    <property type="entry name" value="P-loop containing nucleoside triphosphate hydrolases"/>
    <property type="match status" value="1"/>
</dbReference>
<sequence>MKLKFVHFFNFKTYRGEVTLGPLAELNGIVGGNGSGKSNIIDGVIFALNADGNKLRVNRMDFLIHGSNTMTPLSNNCSVELEFWEEEAKVLTLKRKLFYNFGNKRSWSEYEINGENVSLDEYKLELNRLNLGKLDNVVIGQGDIGFIIKMDPQQITAYLEELTGNGEIVERYNLLAKELDSYESQIEVLGKSKKDCMEERKVLEVLKEKEHKSNIFDIELQDNIKKRVNLETLKFLLTLSLKKEQLTLCEKDIDRKNEKIQESEKKLKEHQSRIGDLNKNKKVCHTNLLQQKKDIGKLINLLHRIEAKYKTKSKWIKENLKKQAEYINEEKYIKERIAKIDTQILEHETELEKARKDYQSVIEDDLHRINMINEFKDLDSKYKSENSFLEFLIKNSEASLKQLEKDKEVNSSKLQKLLPKKFDFESVIKNLDDDIKNLENEKKGLESKLNENKNIQEAFSLDANNISDEIKEIENSIYRVKIDIARKDKLKKVASKDSRTKEIVKKLRNEFGNNILGRIEDLLKCEDPLYSSLFYSYIFNMRNTIVVKDFDSVVNCVKFINDSNIERTNILSLDSLSIAEDVIGSSEIYTSDKYRPIKPLVTTDVEEAEKLIDYVCNNILFCTDIDVAISLRRDNRFNKCKIVVNDGTIFFTNRIQLNAMPLNILNEIDGFNEKILELSSLEQQLGLARNRECEASIKLNEIELKIKNIEADIKVKNNILSKKLVEKTRCINEFECLEFEENLITQKISKIDEELSLLKQKLDDSINSKKLLRDSIFHDFMEKYGVESLDSQNYLSTAPDFLKLICKIQDEINLLHEEKKSLELSDFSKQLLLIETELEGSKNEVEDLKNTIEELSNSIAEINKKITDNEASIESYDNELEVLNKSVKELKSCLDVLRTDSTKAIESLKLQIADLQKKILLNAKEYTYISVDENFTVESFDKSYLIDTYGARFEKSLDDLLNKAIENEENVKAEIKKLDFSDAQKLQYESLKEKFLSLDNEFDEIRLKKKKCFELFRKVKIERKINFQKMYNVLNAKMEEFMRKLFRSFDCSLYIQCNMTSIEPYLEGTYIYCKLPTKQLRELSQLSTGEKKIISLSMILACHQITLSPFLIFDEVDANMDHERLEFFVATLKSLQSDVQFIIVSHIEEVFNQCDMLFGTVDHQDNRMQVTEIFIVDMREYN</sequence>
<dbReference type="GO" id="GO:0005694">
    <property type="term" value="C:chromosome"/>
    <property type="evidence" value="ECO:0007669"/>
    <property type="project" value="InterPro"/>
</dbReference>
<evidence type="ECO:0000313" key="8">
    <source>
        <dbReference type="WBParaSite" id="TCONS_00007084.p1"/>
    </source>
</evidence>
<dbReference type="PANTHER" id="PTHR18937">
    <property type="entry name" value="STRUCTURAL MAINTENANCE OF CHROMOSOMES SMC FAMILY MEMBER"/>
    <property type="match status" value="1"/>
</dbReference>
<dbReference type="InterPro" id="IPR036277">
    <property type="entry name" value="SMC_hinge_sf"/>
</dbReference>
<feature type="coiled-coil region" evidence="4">
    <location>
        <begin position="337"/>
        <end position="458"/>
    </location>
</feature>
<protein>
    <recommendedName>
        <fullName evidence="3">Structural maintenance of chromosomes protein</fullName>
    </recommendedName>
</protein>
<accession>A0AAF5D5L7</accession>
<dbReference type="InterPro" id="IPR010935">
    <property type="entry name" value="SMC_hinge"/>
</dbReference>
<evidence type="ECO:0000256" key="3">
    <source>
        <dbReference type="PIRNR" id="PIRNR005719"/>
    </source>
</evidence>
<dbReference type="SUPFAM" id="SSF75553">
    <property type="entry name" value="Smc hinge domain"/>
    <property type="match status" value="1"/>
</dbReference>
<dbReference type="InterPro" id="IPR024704">
    <property type="entry name" value="SMC"/>
</dbReference>
<dbReference type="PIRSF" id="PIRSF005719">
    <property type="entry name" value="SMC"/>
    <property type="match status" value="1"/>
</dbReference>
<name>A0AAF5D5L7_STRER</name>
<reference evidence="8" key="1">
    <citation type="submission" date="2024-02" db="UniProtKB">
        <authorList>
            <consortium name="WormBaseParasite"/>
        </authorList>
    </citation>
    <scope>IDENTIFICATION</scope>
</reference>
<feature type="coiled-coil region" evidence="4">
    <location>
        <begin position="831"/>
        <end position="918"/>
    </location>
</feature>
<dbReference type="Pfam" id="PF02463">
    <property type="entry name" value="SMC_N"/>
    <property type="match status" value="1"/>
</dbReference>
<dbReference type="Gene3D" id="1.20.5.340">
    <property type="match status" value="1"/>
</dbReference>
<dbReference type="Gene3D" id="3.30.70.1620">
    <property type="match status" value="1"/>
</dbReference>
<comment type="similarity">
    <text evidence="3">Belongs to the SMC family.</text>
</comment>
<feature type="coiled-coil region" evidence="4">
    <location>
        <begin position="246"/>
        <end position="280"/>
    </location>
</feature>
<comment type="subcellular location">
    <subcellularLocation>
        <location evidence="1 3">Nucleus</location>
    </subcellularLocation>
</comment>
<dbReference type="GO" id="GO:0051276">
    <property type="term" value="P:chromosome organization"/>
    <property type="evidence" value="ECO:0007669"/>
    <property type="project" value="InterPro"/>
</dbReference>
<keyword evidence="7" id="KW-1185">Reference proteome</keyword>
<dbReference type="InterPro" id="IPR003395">
    <property type="entry name" value="RecF/RecN/SMC_N"/>
</dbReference>
<evidence type="ECO:0000256" key="2">
    <source>
        <dbReference type="ARBA" id="ARBA00023054"/>
    </source>
</evidence>
<dbReference type="GO" id="GO:0016887">
    <property type="term" value="F:ATP hydrolysis activity"/>
    <property type="evidence" value="ECO:0007669"/>
    <property type="project" value="InterPro"/>
</dbReference>
<evidence type="ECO:0000256" key="4">
    <source>
        <dbReference type="SAM" id="Coils"/>
    </source>
</evidence>
<dbReference type="GO" id="GO:0005634">
    <property type="term" value="C:nucleus"/>
    <property type="evidence" value="ECO:0007669"/>
    <property type="project" value="UniProtKB-SubCell"/>
</dbReference>
<dbReference type="Gene3D" id="1.20.1060.20">
    <property type="match status" value="1"/>
</dbReference>
<dbReference type="Gene3D" id="3.40.50.300">
    <property type="entry name" value="P-loop containing nucleotide triphosphate hydrolases"/>
    <property type="match status" value="2"/>
</dbReference>
<dbReference type="InterPro" id="IPR027417">
    <property type="entry name" value="P-loop_NTPase"/>
</dbReference>
<dbReference type="GO" id="GO:0005524">
    <property type="term" value="F:ATP binding"/>
    <property type="evidence" value="ECO:0007669"/>
    <property type="project" value="InterPro"/>
</dbReference>
<evidence type="ECO:0000259" key="5">
    <source>
        <dbReference type="Pfam" id="PF02463"/>
    </source>
</evidence>
<evidence type="ECO:0000313" key="7">
    <source>
        <dbReference type="Proteomes" id="UP000035681"/>
    </source>
</evidence>
<feature type="domain" description="RecF/RecN/SMC N-terminal" evidence="5">
    <location>
        <begin position="4"/>
        <end position="1166"/>
    </location>
</feature>
<dbReference type="Pfam" id="PF06470">
    <property type="entry name" value="SMC_hinge"/>
    <property type="match status" value="1"/>
</dbReference>
<evidence type="ECO:0000259" key="6">
    <source>
        <dbReference type="Pfam" id="PF06470"/>
    </source>
</evidence>
<proteinExistence type="inferred from homology"/>
<dbReference type="Proteomes" id="UP000035681">
    <property type="component" value="Unplaced"/>
</dbReference>
<keyword evidence="3" id="KW-0539">Nucleus</keyword>
<feature type="domain" description="SMC hinge" evidence="6">
    <location>
        <begin position="514"/>
        <end position="631"/>
    </location>
</feature>
<dbReference type="AlphaFoldDB" id="A0AAF5D5L7"/>